<dbReference type="PANTHER" id="PTHR13832:SF792">
    <property type="entry name" value="GM14286P"/>
    <property type="match status" value="1"/>
</dbReference>
<feature type="compositionally biased region" description="Pro residues" evidence="1">
    <location>
        <begin position="56"/>
        <end position="65"/>
    </location>
</feature>
<organism evidence="3 4">
    <name type="scientific">Massariosphaeria phaeospora</name>
    <dbReference type="NCBI Taxonomy" id="100035"/>
    <lineage>
        <taxon>Eukaryota</taxon>
        <taxon>Fungi</taxon>
        <taxon>Dikarya</taxon>
        <taxon>Ascomycota</taxon>
        <taxon>Pezizomycotina</taxon>
        <taxon>Dothideomycetes</taxon>
        <taxon>Pleosporomycetidae</taxon>
        <taxon>Pleosporales</taxon>
        <taxon>Pleosporales incertae sedis</taxon>
        <taxon>Massariosphaeria</taxon>
    </lineage>
</organism>
<feature type="region of interest" description="Disordered" evidence="1">
    <location>
        <begin position="1"/>
        <end position="79"/>
    </location>
</feature>
<dbReference type="SUPFAM" id="SSF81606">
    <property type="entry name" value="PP2C-like"/>
    <property type="match status" value="1"/>
</dbReference>
<comment type="caution">
    <text evidence="3">The sequence shown here is derived from an EMBL/GenBank/DDBJ whole genome shotgun (WGS) entry which is preliminary data.</text>
</comment>
<dbReference type="PANTHER" id="PTHR13832">
    <property type="entry name" value="PROTEIN PHOSPHATASE 2C"/>
    <property type="match status" value="1"/>
</dbReference>
<dbReference type="Proteomes" id="UP000481861">
    <property type="component" value="Unassembled WGS sequence"/>
</dbReference>
<feature type="region of interest" description="Disordered" evidence="1">
    <location>
        <begin position="147"/>
        <end position="228"/>
    </location>
</feature>
<dbReference type="InterPro" id="IPR036457">
    <property type="entry name" value="PPM-type-like_dom_sf"/>
</dbReference>
<dbReference type="SMART" id="SM00332">
    <property type="entry name" value="PP2Cc"/>
    <property type="match status" value="1"/>
</dbReference>
<name>A0A7C8I6M7_9PLEO</name>
<accession>A0A7C8I6M7</accession>
<evidence type="ECO:0000313" key="4">
    <source>
        <dbReference type="Proteomes" id="UP000481861"/>
    </source>
</evidence>
<dbReference type="Pfam" id="PF00481">
    <property type="entry name" value="PP2C"/>
    <property type="match status" value="1"/>
</dbReference>
<dbReference type="Gene3D" id="3.60.40.10">
    <property type="entry name" value="PPM-type phosphatase domain"/>
    <property type="match status" value="1"/>
</dbReference>
<sequence>MDALLAAPSPPLSASSTSSRGRFFLPLSSHGMPKTPTASSPGSSIRPHRFSTMEFPSPPTSPMSPPMSAKSFGTFIDSEPSTPAYSPRIGWGGDSSTLVLLSPVASPVSTAPSSPPEPSWQMMTPLKKSKRAFTKKRVPPPIIHEITVGAPLSSHPVKPAEAQPQKENLPLASSNKDAGPEADSDGEPKTADVPAAPQGKLARIKSALRRKTASEKKPEKRRRGYHELQRMETVHWSEMPNPAQNNRIRHSGFPTKTVLCIIALGSTALHFVDVQVFSDPDWPDRINQIFNFSGGHGSPLHFYRDREELDHMIQCHFPDHNLLRDPEIIKNVHDNFEAVAGGWSLSENEARDSQMPVTHGCRLGSNVPVEDYYALGVAPGPGSKLWNFWSVYDGHAGYHTAAYLHWTLIPVVSRALCDLSPTSSSAAIHKTIMEAFVRVDNDLMSRARHAANWLPAANASAIDALTPVFSGSCALMAAFDPSTSTLRVACTGDSRAVLGRWDPVAGKYTCIPLSVDQTGFNKAEVDRLTAAHPDEPDIIDPVSGRLLGMAVTRAFGDHRWKWDNTFLKQLQVKFWGPSPRPGSKTPPYMTAEPVVTETQVVRVEPETTTANNAHKSDFMILASDGLWDRMSSEHAVSCVSSYLTAKSRGGGLVGNDPQLTPAHFTAQSVSQLDAGVTVDVEAGRQVSWRATPEYFAIEDENAAVCLTRNALGGSRRGLWFGVLETPPPRARMARDDMTVLVVFFDDLGEAKGKENGINEGKGFVPRNSEKKWWLPWPW</sequence>
<dbReference type="CDD" id="cd00143">
    <property type="entry name" value="PP2Cc"/>
    <property type="match status" value="1"/>
</dbReference>
<evidence type="ECO:0000256" key="1">
    <source>
        <dbReference type="SAM" id="MobiDB-lite"/>
    </source>
</evidence>
<feature type="domain" description="PPM-type phosphatase" evidence="2">
    <location>
        <begin position="372"/>
        <end position="744"/>
    </location>
</feature>
<dbReference type="PROSITE" id="PS51746">
    <property type="entry name" value="PPM_2"/>
    <property type="match status" value="1"/>
</dbReference>
<reference evidence="3 4" key="1">
    <citation type="submission" date="2020-01" db="EMBL/GenBank/DDBJ databases">
        <authorList>
            <consortium name="DOE Joint Genome Institute"/>
            <person name="Haridas S."/>
            <person name="Albert R."/>
            <person name="Binder M."/>
            <person name="Bloem J."/>
            <person name="Labutti K."/>
            <person name="Salamov A."/>
            <person name="Andreopoulos B."/>
            <person name="Baker S.E."/>
            <person name="Barry K."/>
            <person name="Bills G."/>
            <person name="Bluhm B.H."/>
            <person name="Cannon C."/>
            <person name="Castanera R."/>
            <person name="Culley D.E."/>
            <person name="Daum C."/>
            <person name="Ezra D."/>
            <person name="Gonzalez J.B."/>
            <person name="Henrissat B."/>
            <person name="Kuo A."/>
            <person name="Liang C."/>
            <person name="Lipzen A."/>
            <person name="Lutzoni F."/>
            <person name="Magnuson J."/>
            <person name="Mondo S."/>
            <person name="Nolan M."/>
            <person name="Ohm R."/>
            <person name="Pangilinan J."/>
            <person name="Park H.-J.H."/>
            <person name="Ramirez L."/>
            <person name="Alfaro M."/>
            <person name="Sun H."/>
            <person name="Tritt A."/>
            <person name="Yoshinaga Y."/>
            <person name="Zwiers L.-H.L."/>
            <person name="Turgeon B.G."/>
            <person name="Goodwin S.B."/>
            <person name="Spatafora J.W."/>
            <person name="Crous P.W."/>
            <person name="Grigoriev I.V."/>
        </authorList>
    </citation>
    <scope>NUCLEOTIDE SEQUENCE [LARGE SCALE GENOMIC DNA]</scope>
    <source>
        <strain evidence="3 4">CBS 611.86</strain>
    </source>
</reference>
<dbReference type="InterPro" id="IPR001932">
    <property type="entry name" value="PPM-type_phosphatase-like_dom"/>
</dbReference>
<protein>
    <submittedName>
        <fullName evidence="3">Phosphatase 2C-like domain-containing protein</fullName>
    </submittedName>
</protein>
<dbReference type="EMBL" id="JAADJZ010000018">
    <property type="protein sequence ID" value="KAF2868553.1"/>
    <property type="molecule type" value="Genomic_DNA"/>
</dbReference>
<evidence type="ECO:0000313" key="3">
    <source>
        <dbReference type="EMBL" id="KAF2868553.1"/>
    </source>
</evidence>
<dbReference type="GO" id="GO:0004741">
    <property type="term" value="F:[pyruvate dehydrogenase (acetyl-transferring)]-phosphatase activity"/>
    <property type="evidence" value="ECO:0007669"/>
    <property type="project" value="TreeGrafter"/>
</dbReference>
<dbReference type="GO" id="GO:0005739">
    <property type="term" value="C:mitochondrion"/>
    <property type="evidence" value="ECO:0007669"/>
    <property type="project" value="TreeGrafter"/>
</dbReference>
<evidence type="ECO:0000259" key="2">
    <source>
        <dbReference type="PROSITE" id="PS51746"/>
    </source>
</evidence>
<keyword evidence="4" id="KW-1185">Reference proteome</keyword>
<dbReference type="AlphaFoldDB" id="A0A7C8I6M7"/>
<gene>
    <name evidence="3" type="ORF">BDV95DRAFT_499906</name>
</gene>
<feature type="compositionally biased region" description="Low complexity" evidence="1">
    <location>
        <begin position="1"/>
        <end position="19"/>
    </location>
</feature>
<proteinExistence type="predicted"/>
<dbReference type="OrthoDB" id="420076at2759"/>
<dbReference type="InterPro" id="IPR015655">
    <property type="entry name" value="PP2C"/>
</dbReference>
<feature type="compositionally biased region" description="Basic residues" evidence="1">
    <location>
        <begin position="202"/>
        <end position="211"/>
    </location>
</feature>